<dbReference type="Gramene" id="OMERI01G32020.2">
    <property type="protein sequence ID" value="OMERI01G32020.2"/>
    <property type="gene ID" value="OMERI01G32020"/>
</dbReference>
<proteinExistence type="predicted"/>
<evidence type="ECO:0000313" key="2">
    <source>
        <dbReference type="Proteomes" id="UP000008021"/>
    </source>
</evidence>
<accession>A0A0E0C9D0</accession>
<sequence>SRVSKHKFPSSRDASLLPSKPSLHPLLARICLPVSPRSSLSAAQSSWWVFLELLWGIGGGFPSCGLAGVGSGGREDFWEGPRRLEAEEIASISNGTVQLAGRFISRAEGFTQIRSRRFLLLLSTSWHP</sequence>
<dbReference type="AlphaFoldDB" id="A0A0E0C9D0"/>
<protein>
    <submittedName>
        <fullName evidence="1">Uncharacterized protein</fullName>
    </submittedName>
</protein>
<dbReference type="EnsemblPlants" id="OMERI01G32020.2">
    <property type="protein sequence ID" value="OMERI01G32020.2"/>
    <property type="gene ID" value="OMERI01G32020"/>
</dbReference>
<dbReference type="Proteomes" id="UP000008021">
    <property type="component" value="Chromosome 1"/>
</dbReference>
<organism evidence="1">
    <name type="scientific">Oryza meridionalis</name>
    <dbReference type="NCBI Taxonomy" id="40149"/>
    <lineage>
        <taxon>Eukaryota</taxon>
        <taxon>Viridiplantae</taxon>
        <taxon>Streptophyta</taxon>
        <taxon>Embryophyta</taxon>
        <taxon>Tracheophyta</taxon>
        <taxon>Spermatophyta</taxon>
        <taxon>Magnoliopsida</taxon>
        <taxon>Liliopsida</taxon>
        <taxon>Poales</taxon>
        <taxon>Poaceae</taxon>
        <taxon>BOP clade</taxon>
        <taxon>Oryzoideae</taxon>
        <taxon>Oryzeae</taxon>
        <taxon>Oryzinae</taxon>
        <taxon>Oryza</taxon>
    </lineage>
</organism>
<evidence type="ECO:0000313" key="1">
    <source>
        <dbReference type="EnsemblPlants" id="OMERI01G32020.2"/>
    </source>
</evidence>
<reference evidence="1" key="2">
    <citation type="submission" date="2018-05" db="EMBL/GenBank/DDBJ databases">
        <title>OmerRS3 (Oryza meridionalis Reference Sequence Version 3).</title>
        <authorList>
            <person name="Zhang J."/>
            <person name="Kudrna D."/>
            <person name="Lee S."/>
            <person name="Talag J."/>
            <person name="Welchert J."/>
            <person name="Wing R.A."/>
        </authorList>
    </citation>
    <scope>NUCLEOTIDE SEQUENCE [LARGE SCALE GENOMIC DNA]</scope>
    <source>
        <strain evidence="1">cv. OR44</strain>
    </source>
</reference>
<name>A0A0E0C9D0_9ORYZ</name>
<reference evidence="1" key="1">
    <citation type="submission" date="2015-04" db="UniProtKB">
        <authorList>
            <consortium name="EnsemblPlants"/>
        </authorList>
    </citation>
    <scope>IDENTIFICATION</scope>
</reference>
<dbReference type="HOGENOM" id="CLU_1965244_0_0_1"/>
<keyword evidence="2" id="KW-1185">Reference proteome</keyword>